<dbReference type="InterPro" id="IPR011201">
    <property type="entry name" value="Zinc-ribbon_6_bact"/>
</dbReference>
<dbReference type="Proteomes" id="UP001156666">
    <property type="component" value="Unassembled WGS sequence"/>
</dbReference>
<proteinExistence type="predicted"/>
<reference evidence="2" key="2">
    <citation type="submission" date="2023-01" db="EMBL/GenBank/DDBJ databases">
        <title>Draft genome sequence of Portibacter lacus strain NBRC 108769.</title>
        <authorList>
            <person name="Sun Q."/>
            <person name="Mori K."/>
        </authorList>
    </citation>
    <scope>NUCLEOTIDE SEQUENCE</scope>
    <source>
        <strain evidence="2">NBRC 108769</strain>
    </source>
</reference>
<gene>
    <name evidence="2" type="ORF">GCM10007940_10090</name>
</gene>
<dbReference type="Pfam" id="PF15887">
    <property type="entry name" value="Peptidase_Mx"/>
    <property type="match status" value="1"/>
</dbReference>
<dbReference type="AlphaFoldDB" id="A0AA37WE62"/>
<name>A0AA37WE62_9BACT</name>
<evidence type="ECO:0000259" key="1">
    <source>
        <dbReference type="Pfam" id="PF10005"/>
    </source>
</evidence>
<dbReference type="EMBL" id="BSOH01000005">
    <property type="protein sequence ID" value="GLR16394.1"/>
    <property type="molecule type" value="Genomic_DNA"/>
</dbReference>
<reference evidence="2" key="1">
    <citation type="journal article" date="2014" name="Int. J. Syst. Evol. Microbiol.">
        <title>Complete genome sequence of Corynebacterium casei LMG S-19264T (=DSM 44701T), isolated from a smear-ripened cheese.</title>
        <authorList>
            <consortium name="US DOE Joint Genome Institute (JGI-PGF)"/>
            <person name="Walter F."/>
            <person name="Albersmeier A."/>
            <person name="Kalinowski J."/>
            <person name="Ruckert C."/>
        </authorList>
    </citation>
    <scope>NUCLEOTIDE SEQUENCE</scope>
    <source>
        <strain evidence="2">NBRC 108769</strain>
    </source>
</reference>
<evidence type="ECO:0000313" key="2">
    <source>
        <dbReference type="EMBL" id="GLR16394.1"/>
    </source>
</evidence>
<protein>
    <recommendedName>
        <fullName evidence="1">Zinc-ribbon domain-containing protein</fullName>
    </recommendedName>
</protein>
<comment type="caution">
    <text evidence="2">The sequence shown here is derived from an EMBL/GenBank/DDBJ whole genome shotgun (WGS) entry which is preliminary data.</text>
</comment>
<keyword evidence="3" id="KW-1185">Reference proteome</keyword>
<dbReference type="Gene3D" id="3.40.390.70">
    <property type="match status" value="1"/>
</dbReference>
<dbReference type="PIRSF" id="PIRSF012641">
    <property type="entry name" value="UCP012641"/>
    <property type="match status" value="1"/>
</dbReference>
<evidence type="ECO:0000313" key="3">
    <source>
        <dbReference type="Proteomes" id="UP001156666"/>
    </source>
</evidence>
<organism evidence="2 3">
    <name type="scientific">Portibacter lacus</name>
    <dbReference type="NCBI Taxonomy" id="1099794"/>
    <lineage>
        <taxon>Bacteria</taxon>
        <taxon>Pseudomonadati</taxon>
        <taxon>Bacteroidota</taxon>
        <taxon>Saprospiria</taxon>
        <taxon>Saprospirales</taxon>
        <taxon>Haliscomenobacteraceae</taxon>
        <taxon>Portibacter</taxon>
    </lineage>
</organism>
<dbReference type="Pfam" id="PF10005">
    <property type="entry name" value="Zn_ribbon_DZR_6"/>
    <property type="match status" value="1"/>
</dbReference>
<feature type="domain" description="Zinc-ribbon" evidence="1">
    <location>
        <begin position="4"/>
        <end position="89"/>
    </location>
</feature>
<dbReference type="RefSeq" id="WP_235293200.1">
    <property type="nucleotide sequence ID" value="NZ_BSOH01000005.1"/>
</dbReference>
<accession>A0AA37WE62</accession>
<sequence length="347" mass="40440">MKIFQCNNCNNPVFFENTSCEKCGANLGYHDTSFNMLYTFGKEFSLADGSSYQYCSNHKHDACNWLVPANGNSEYCKACSLNNLIPNLEDEINLDKWQQIERWKHRLIYSLQRFNLPLNNKIENPESGLCFDFIGRRIAGDQSIPVKTGHANGVITINIEEADSVHREYMRKAMDEPYRTLIGHLRHEVGHYYWDLLISKNPQRLERFRQIFGNEELDYGHALERYYQDGAPNDWSNHFISEYATSHPWEDWAETWAHYLHIVDTLESAYAFGMKLNPTLTGITTMNMDANFNPYFEKDFDKMLETCLPLTFAVNAINRSMGQPDLYPFVFNASVIQKLRFVHECLN</sequence>
<dbReference type="InterPro" id="IPR031321">
    <property type="entry name" value="UCP012641"/>
</dbReference>